<comment type="caution">
    <text evidence="5">The sequence shown here is derived from an EMBL/GenBank/DDBJ whole genome shotgun (WGS) entry which is preliminary data.</text>
</comment>
<dbReference type="InterPro" id="IPR000571">
    <property type="entry name" value="Znf_CCCH"/>
</dbReference>
<feature type="compositionally biased region" description="Basic and acidic residues" evidence="3">
    <location>
        <begin position="63"/>
        <end position="76"/>
    </location>
</feature>
<feature type="domain" description="C3H1-type" evidence="4">
    <location>
        <begin position="195"/>
        <end position="225"/>
    </location>
</feature>
<evidence type="ECO:0000313" key="6">
    <source>
        <dbReference type="Proteomes" id="UP001211907"/>
    </source>
</evidence>
<reference evidence="5" key="1">
    <citation type="submission" date="2020-05" db="EMBL/GenBank/DDBJ databases">
        <title>Phylogenomic resolution of chytrid fungi.</title>
        <authorList>
            <person name="Stajich J.E."/>
            <person name="Amses K."/>
            <person name="Simmons R."/>
            <person name="Seto K."/>
            <person name="Myers J."/>
            <person name="Bonds A."/>
            <person name="Quandt C.A."/>
            <person name="Barry K."/>
            <person name="Liu P."/>
            <person name="Grigoriev I."/>
            <person name="Longcore J.E."/>
            <person name="James T.Y."/>
        </authorList>
    </citation>
    <scope>NUCLEOTIDE SEQUENCE</scope>
    <source>
        <strain evidence="5">JEL0513</strain>
    </source>
</reference>
<feature type="region of interest" description="Disordered" evidence="3">
    <location>
        <begin position="63"/>
        <end position="82"/>
    </location>
</feature>
<dbReference type="PROSITE" id="PS50103">
    <property type="entry name" value="ZF_C3H1"/>
    <property type="match status" value="1"/>
</dbReference>
<organism evidence="5 6">
    <name type="scientific">Physocladia obscura</name>
    <dbReference type="NCBI Taxonomy" id="109957"/>
    <lineage>
        <taxon>Eukaryota</taxon>
        <taxon>Fungi</taxon>
        <taxon>Fungi incertae sedis</taxon>
        <taxon>Chytridiomycota</taxon>
        <taxon>Chytridiomycota incertae sedis</taxon>
        <taxon>Chytridiomycetes</taxon>
        <taxon>Chytridiales</taxon>
        <taxon>Chytriomycetaceae</taxon>
        <taxon>Physocladia</taxon>
    </lineage>
</organism>
<keyword evidence="1" id="KW-0863">Zinc-finger</keyword>
<dbReference type="PANTHER" id="PTHR36971:SF3">
    <property type="entry name" value="C3H1-TYPE DOMAIN-CONTAINING PROTEIN"/>
    <property type="match status" value="1"/>
</dbReference>
<evidence type="ECO:0000256" key="3">
    <source>
        <dbReference type="SAM" id="MobiDB-lite"/>
    </source>
</evidence>
<sequence>MEKLMKSLLIHEFRIEHSVSQLSKQPQPYVERALNVQGQIVRMRFRNAVLGFIDLRLAETDHNDNNDRNNSDENKHSSKGSVKNCSCCQKITVVICADNLPDGGFDSFKKGRVKLGDEIAVSGTLVFADAVTGWVDIIRRSSVSDFCSDEIIRLLEARLVATNPCLVIRRFPGRGFQPEMAIIPPDNSTRSRQLASSSQICKFYINSNGAACPLADACPFLHPSIADIPRLRKEWLSNRVAQRMHNAELDAFPDDPTPMHAKHPHALRSRVFADWLVETFGDKLLRGPRNLLFDIAGGAGGVCLELVDRHNIDSAACIVVDSRPLKISFNVKKWMKRRDKMSRKAEEQNARVFIADEREEILDYQRENDGVYEENEDYPWTEEYEKTDNPQDSDASKLPFRYIQSVFSPDSIPFELVNAALLIGMHPDQATGAIVEVALQYNLPFAVVPCCVFQDTFNERILKSGKAVTTTLDLVEWIKEKDPKNIETKFLNFQGKNLVVYRK</sequence>
<keyword evidence="2" id="KW-0175">Coiled coil</keyword>
<dbReference type="PANTHER" id="PTHR36971">
    <property type="entry name" value="UNNAMED PRODUCT"/>
    <property type="match status" value="1"/>
</dbReference>
<keyword evidence="1" id="KW-0862">Zinc</keyword>
<name>A0AAD5X902_9FUNG</name>
<evidence type="ECO:0000313" key="5">
    <source>
        <dbReference type="EMBL" id="KAJ3094713.1"/>
    </source>
</evidence>
<protein>
    <recommendedName>
        <fullName evidence="4">C3H1-type domain-containing protein</fullName>
    </recommendedName>
</protein>
<feature type="zinc finger region" description="C3H1-type" evidence="1">
    <location>
        <begin position="195"/>
        <end position="225"/>
    </location>
</feature>
<keyword evidence="1" id="KW-0479">Metal-binding</keyword>
<dbReference type="EMBL" id="JADGJH010002806">
    <property type="protein sequence ID" value="KAJ3094713.1"/>
    <property type="molecule type" value="Genomic_DNA"/>
</dbReference>
<proteinExistence type="predicted"/>
<keyword evidence="6" id="KW-1185">Reference proteome</keyword>
<evidence type="ECO:0000256" key="1">
    <source>
        <dbReference type="PROSITE-ProRule" id="PRU00723"/>
    </source>
</evidence>
<dbReference type="GO" id="GO:0008270">
    <property type="term" value="F:zinc ion binding"/>
    <property type="evidence" value="ECO:0007669"/>
    <property type="project" value="UniProtKB-KW"/>
</dbReference>
<accession>A0AAD5X902</accession>
<dbReference type="AlphaFoldDB" id="A0AAD5X902"/>
<feature type="coiled-coil region" evidence="2">
    <location>
        <begin position="331"/>
        <end position="374"/>
    </location>
</feature>
<gene>
    <name evidence="5" type="ORF">HK100_006048</name>
</gene>
<dbReference type="Proteomes" id="UP001211907">
    <property type="component" value="Unassembled WGS sequence"/>
</dbReference>
<evidence type="ECO:0000256" key="2">
    <source>
        <dbReference type="SAM" id="Coils"/>
    </source>
</evidence>
<evidence type="ECO:0000259" key="4">
    <source>
        <dbReference type="PROSITE" id="PS50103"/>
    </source>
</evidence>